<reference evidence="11" key="1">
    <citation type="submission" date="2017-08" db="EMBL/GenBank/DDBJ databases">
        <title>Direct submision.</title>
        <authorList>
            <person name="Kim S.-J."/>
            <person name="Rhee S.-K."/>
        </authorList>
    </citation>
    <scope>NUCLEOTIDE SEQUENCE [LARGE SCALE GENOMIC DNA]</scope>
    <source>
        <strain evidence="11">GI5</strain>
    </source>
</reference>
<dbReference type="OrthoDB" id="9788328at2"/>
<dbReference type="GO" id="GO:0030091">
    <property type="term" value="P:protein repair"/>
    <property type="evidence" value="ECO:0007669"/>
    <property type="project" value="UniProtKB-UniRule"/>
</dbReference>
<comment type="similarity">
    <text evidence="8">Belongs to the MsrQ family.</text>
</comment>
<dbReference type="Proteomes" id="UP000235116">
    <property type="component" value="Chromosome"/>
</dbReference>
<protein>
    <recommendedName>
        <fullName evidence="8">Protein-methionine-sulfoxide reductase heme-binding subunit MsrQ</fullName>
    </recommendedName>
    <alternativeName>
        <fullName evidence="8">Flavocytochrome MsrQ</fullName>
    </alternativeName>
</protein>
<proteinExistence type="inferred from homology"/>
<evidence type="ECO:0000256" key="7">
    <source>
        <dbReference type="ARBA" id="ARBA00023136"/>
    </source>
</evidence>
<keyword evidence="5 8" id="KW-1133">Transmembrane helix</keyword>
<keyword evidence="8" id="KW-0249">Electron transport</keyword>
<gene>
    <name evidence="8" type="primary">msrQ</name>
    <name evidence="10" type="ORF">Kalk_12455</name>
</gene>
<organism evidence="10 11">
    <name type="scientific">Ketobacter alkanivorans</name>
    <dbReference type="NCBI Taxonomy" id="1917421"/>
    <lineage>
        <taxon>Bacteria</taxon>
        <taxon>Pseudomonadati</taxon>
        <taxon>Pseudomonadota</taxon>
        <taxon>Gammaproteobacteria</taxon>
        <taxon>Pseudomonadales</taxon>
        <taxon>Ketobacteraceae</taxon>
        <taxon>Ketobacter</taxon>
    </lineage>
</organism>
<keyword evidence="8" id="KW-0288">FMN</keyword>
<comment type="cofactor">
    <cofactor evidence="8">
        <name>FMN</name>
        <dbReference type="ChEBI" id="CHEBI:58210"/>
    </cofactor>
    <text evidence="8">Binds 1 FMN per subunit.</text>
</comment>
<dbReference type="GO" id="GO:0046872">
    <property type="term" value="F:metal ion binding"/>
    <property type="evidence" value="ECO:0007669"/>
    <property type="project" value="UniProtKB-KW"/>
</dbReference>
<dbReference type="GO" id="GO:0016679">
    <property type="term" value="F:oxidoreductase activity, acting on diphenols and related substances as donors"/>
    <property type="evidence" value="ECO:0007669"/>
    <property type="project" value="TreeGrafter"/>
</dbReference>
<dbReference type="GO" id="GO:0020037">
    <property type="term" value="F:heme binding"/>
    <property type="evidence" value="ECO:0007669"/>
    <property type="project" value="UniProtKB-UniRule"/>
</dbReference>
<keyword evidence="3 8" id="KW-0349">Heme</keyword>
<comment type="subunit">
    <text evidence="8">Heterodimer of a catalytic subunit (MsrP) and a heme-binding subunit (MsrQ).</text>
</comment>
<name>A0A2K9LLF3_9GAMM</name>
<evidence type="ECO:0000256" key="1">
    <source>
        <dbReference type="ARBA" id="ARBA00004141"/>
    </source>
</evidence>
<keyword evidence="4 8" id="KW-0812">Transmembrane</keyword>
<comment type="function">
    <text evidence="8">Part of the MsrPQ system that repairs oxidized periplasmic proteins containing methionine sulfoxide residues (Met-O), using respiratory chain electrons. Thus protects these proteins from oxidative-stress damage caused by reactive species of oxygen and chlorine generated by the host defense mechanisms. MsrPQ is essential for the maintenance of envelope integrity under bleach stress, rescuing a wide series of structurally unrelated periplasmic proteins from methionine oxidation. MsrQ provides electrons for reduction to the reductase catalytic subunit MsrP, using the quinone pool of the respiratory chain.</text>
</comment>
<comment type="subcellular location">
    <subcellularLocation>
        <location evidence="8">Cell membrane</location>
        <topology evidence="8">Multi-pass membrane protein</topology>
    </subcellularLocation>
    <subcellularLocation>
        <location evidence="1">Membrane</location>
        <topology evidence="1">Multi-pass membrane protein</topology>
    </subcellularLocation>
</comment>
<keyword evidence="11" id="KW-1185">Reference proteome</keyword>
<keyword evidence="8" id="KW-0285">Flavoprotein</keyword>
<evidence type="ECO:0000259" key="9">
    <source>
        <dbReference type="Pfam" id="PF01794"/>
    </source>
</evidence>
<dbReference type="PANTHER" id="PTHR36964">
    <property type="entry name" value="PROTEIN-METHIONINE-SULFOXIDE REDUCTASE HEME-BINDING SUBUNIT MSRQ"/>
    <property type="match status" value="1"/>
</dbReference>
<feature type="domain" description="Ferric oxidoreductase" evidence="9">
    <location>
        <begin position="52"/>
        <end position="181"/>
    </location>
</feature>
<dbReference type="Pfam" id="PF01794">
    <property type="entry name" value="Ferric_reduct"/>
    <property type="match status" value="1"/>
</dbReference>
<dbReference type="GO" id="GO:0010181">
    <property type="term" value="F:FMN binding"/>
    <property type="evidence" value="ECO:0007669"/>
    <property type="project" value="UniProtKB-UniRule"/>
</dbReference>
<comment type="cofactor">
    <cofactor evidence="8">
        <name>heme b</name>
        <dbReference type="ChEBI" id="CHEBI:60344"/>
    </cofactor>
    <text evidence="8">Binds 1 heme b (iron(II)-protoporphyrin IX) group per subunit.</text>
</comment>
<dbReference type="InterPro" id="IPR022837">
    <property type="entry name" value="MsrQ-like"/>
</dbReference>
<keyword evidence="8" id="KW-1003">Cell membrane</keyword>
<accession>A0A2K9LLF3</accession>
<evidence type="ECO:0000256" key="3">
    <source>
        <dbReference type="ARBA" id="ARBA00022617"/>
    </source>
</evidence>
<evidence type="ECO:0000256" key="5">
    <source>
        <dbReference type="ARBA" id="ARBA00022989"/>
    </source>
</evidence>
<feature type="transmembrane region" description="Helical" evidence="8">
    <location>
        <begin position="53"/>
        <end position="73"/>
    </location>
</feature>
<keyword evidence="6 8" id="KW-0408">Iron</keyword>
<keyword evidence="2 8" id="KW-0813">Transport</keyword>
<dbReference type="PANTHER" id="PTHR36964:SF1">
    <property type="entry name" value="PROTEIN-METHIONINE-SULFOXIDE REDUCTASE HEME-BINDING SUBUNIT MSRQ"/>
    <property type="match status" value="1"/>
</dbReference>
<sequence length="231" mass="27385">MRLRLLNWFNQQDHWFRLLLFVLSCAPALLLIKDIYQAQLGFNPFDALIARTGFWALLYLMLTLAITPLRRWLGFLCRSMKLLYGKRLADWNFLIKSRRMLGLFSFFYLCWHAAIYLHLELGWNLGWLWDDLAERPFLVIGFCAWAISFLLAITSPQWARRKMGRRWRQLHRTMYLLSILASAHLLMEAKVGDNSAFLYSGIIAILLLHRALVHYVDKWYRVDDTGLEAKR</sequence>
<feature type="transmembrane region" description="Helical" evidence="8">
    <location>
        <begin position="100"/>
        <end position="117"/>
    </location>
</feature>
<dbReference type="RefSeq" id="WP_101894567.1">
    <property type="nucleotide sequence ID" value="NZ_CP022684.1"/>
</dbReference>
<evidence type="ECO:0000313" key="11">
    <source>
        <dbReference type="Proteomes" id="UP000235116"/>
    </source>
</evidence>
<feature type="transmembrane region" description="Helical" evidence="8">
    <location>
        <begin position="197"/>
        <end position="216"/>
    </location>
</feature>
<dbReference type="GO" id="GO:0005886">
    <property type="term" value="C:plasma membrane"/>
    <property type="evidence" value="ECO:0007669"/>
    <property type="project" value="UniProtKB-SubCell"/>
</dbReference>
<keyword evidence="7 8" id="KW-0472">Membrane</keyword>
<evidence type="ECO:0000256" key="2">
    <source>
        <dbReference type="ARBA" id="ARBA00022448"/>
    </source>
</evidence>
<evidence type="ECO:0000256" key="6">
    <source>
        <dbReference type="ARBA" id="ARBA00023004"/>
    </source>
</evidence>
<dbReference type="AlphaFoldDB" id="A0A2K9LLF3"/>
<dbReference type="GO" id="GO:0009055">
    <property type="term" value="F:electron transfer activity"/>
    <property type="evidence" value="ECO:0007669"/>
    <property type="project" value="UniProtKB-UniRule"/>
</dbReference>
<dbReference type="InterPro" id="IPR013130">
    <property type="entry name" value="Fe3_Rdtase_TM_dom"/>
</dbReference>
<comment type="caution">
    <text evidence="8">Lacks conserved residue(s) required for the propagation of feature annotation.</text>
</comment>
<dbReference type="HAMAP" id="MF_01207">
    <property type="entry name" value="MsrQ"/>
    <property type="match status" value="1"/>
</dbReference>
<evidence type="ECO:0000256" key="4">
    <source>
        <dbReference type="ARBA" id="ARBA00022692"/>
    </source>
</evidence>
<dbReference type="EMBL" id="CP022684">
    <property type="protein sequence ID" value="AUM13189.1"/>
    <property type="molecule type" value="Genomic_DNA"/>
</dbReference>
<feature type="transmembrane region" description="Helical" evidence="8">
    <location>
        <begin position="137"/>
        <end position="153"/>
    </location>
</feature>
<dbReference type="KEGG" id="kak:Kalk_12455"/>
<evidence type="ECO:0000313" key="10">
    <source>
        <dbReference type="EMBL" id="AUM13189.1"/>
    </source>
</evidence>
<evidence type="ECO:0000256" key="8">
    <source>
        <dbReference type="HAMAP-Rule" id="MF_01207"/>
    </source>
</evidence>
<keyword evidence="8" id="KW-0479">Metal-binding</keyword>